<name>A0A0D2IR81_CLAB1</name>
<protein>
    <recommendedName>
        <fullName evidence="8">Xylanolytic transcriptional activator regulatory domain-containing protein</fullName>
    </recommendedName>
</protein>
<keyword evidence="3" id="KW-0805">Transcription regulation</keyword>
<keyword evidence="10" id="KW-1185">Reference proteome</keyword>
<dbReference type="EMBL" id="KN846980">
    <property type="protein sequence ID" value="KIW99254.1"/>
    <property type="molecule type" value="Genomic_DNA"/>
</dbReference>
<evidence type="ECO:0000256" key="4">
    <source>
        <dbReference type="ARBA" id="ARBA00023125"/>
    </source>
</evidence>
<dbReference type="HOGENOM" id="CLU_004291_4_0_1"/>
<accession>A0A0D2IR81</accession>
<keyword evidence="2" id="KW-0862">Zinc</keyword>
<dbReference type="VEuPathDB" id="FungiDB:Z519_00917"/>
<evidence type="ECO:0000256" key="2">
    <source>
        <dbReference type="ARBA" id="ARBA00022833"/>
    </source>
</evidence>
<reference evidence="9" key="1">
    <citation type="submission" date="2015-01" db="EMBL/GenBank/DDBJ databases">
        <title>The Genome Sequence of Cladophialophora bantiana CBS 173.52.</title>
        <authorList>
            <consortium name="The Broad Institute Genomics Platform"/>
            <person name="Cuomo C."/>
            <person name="de Hoog S."/>
            <person name="Gorbushina A."/>
            <person name="Stielow B."/>
            <person name="Teixiera M."/>
            <person name="Abouelleil A."/>
            <person name="Chapman S.B."/>
            <person name="Priest M."/>
            <person name="Young S.K."/>
            <person name="Wortman J."/>
            <person name="Nusbaum C."/>
            <person name="Birren B."/>
        </authorList>
    </citation>
    <scope>NUCLEOTIDE SEQUENCE [LARGE SCALE GENOMIC DNA]</scope>
    <source>
        <strain evidence="9">CBS 173.52</strain>
    </source>
</reference>
<gene>
    <name evidence="9" type="ORF">Z519_00917</name>
</gene>
<dbReference type="Pfam" id="PF04082">
    <property type="entry name" value="Fungal_trans"/>
    <property type="match status" value="1"/>
</dbReference>
<dbReference type="OrthoDB" id="2154091at2759"/>
<dbReference type="PANTHER" id="PTHR31313:SF81">
    <property type="entry name" value="TY1 ENHANCER ACTIVATOR"/>
    <property type="match status" value="1"/>
</dbReference>
<keyword evidence="4" id="KW-0238">DNA-binding</keyword>
<feature type="compositionally biased region" description="Basic and acidic residues" evidence="7">
    <location>
        <begin position="546"/>
        <end position="556"/>
    </location>
</feature>
<proteinExistence type="predicted"/>
<dbReference type="InterPro" id="IPR007219">
    <property type="entry name" value="XnlR_reg_dom"/>
</dbReference>
<feature type="region of interest" description="Disordered" evidence="7">
    <location>
        <begin position="536"/>
        <end position="575"/>
    </location>
</feature>
<dbReference type="GO" id="GO:0008270">
    <property type="term" value="F:zinc ion binding"/>
    <property type="evidence" value="ECO:0007669"/>
    <property type="project" value="InterPro"/>
</dbReference>
<dbReference type="SMART" id="SM00906">
    <property type="entry name" value="Fungal_trans"/>
    <property type="match status" value="1"/>
</dbReference>
<keyword evidence="5" id="KW-0804">Transcription</keyword>
<evidence type="ECO:0000313" key="10">
    <source>
        <dbReference type="Proteomes" id="UP000053789"/>
    </source>
</evidence>
<dbReference type="GeneID" id="27693845"/>
<dbReference type="RefSeq" id="XP_016625923.1">
    <property type="nucleotide sequence ID" value="XM_016758674.1"/>
</dbReference>
<dbReference type="GO" id="GO:0003677">
    <property type="term" value="F:DNA binding"/>
    <property type="evidence" value="ECO:0007669"/>
    <property type="project" value="UniProtKB-KW"/>
</dbReference>
<dbReference type="GO" id="GO:0006351">
    <property type="term" value="P:DNA-templated transcription"/>
    <property type="evidence" value="ECO:0007669"/>
    <property type="project" value="InterPro"/>
</dbReference>
<feature type="compositionally biased region" description="Polar residues" evidence="7">
    <location>
        <begin position="536"/>
        <end position="545"/>
    </location>
</feature>
<evidence type="ECO:0000259" key="8">
    <source>
        <dbReference type="SMART" id="SM00906"/>
    </source>
</evidence>
<evidence type="ECO:0000256" key="7">
    <source>
        <dbReference type="SAM" id="MobiDB-lite"/>
    </source>
</evidence>
<keyword evidence="6" id="KW-0539">Nucleus</keyword>
<feature type="domain" description="Xylanolytic transcriptional activator regulatory" evidence="8">
    <location>
        <begin position="262"/>
        <end position="332"/>
    </location>
</feature>
<dbReference type="Proteomes" id="UP000053789">
    <property type="component" value="Unassembled WGS sequence"/>
</dbReference>
<dbReference type="InterPro" id="IPR051615">
    <property type="entry name" value="Transcr_Regulatory_Elem"/>
</dbReference>
<keyword evidence="1" id="KW-0479">Metal-binding</keyword>
<evidence type="ECO:0000256" key="3">
    <source>
        <dbReference type="ARBA" id="ARBA00023015"/>
    </source>
</evidence>
<organism evidence="9 10">
    <name type="scientific">Cladophialophora bantiana (strain ATCC 10958 / CBS 173.52 / CDC B-1940 / NIH 8579)</name>
    <name type="common">Xylohypha bantiana</name>
    <dbReference type="NCBI Taxonomy" id="1442370"/>
    <lineage>
        <taxon>Eukaryota</taxon>
        <taxon>Fungi</taxon>
        <taxon>Dikarya</taxon>
        <taxon>Ascomycota</taxon>
        <taxon>Pezizomycotina</taxon>
        <taxon>Eurotiomycetes</taxon>
        <taxon>Chaetothyriomycetidae</taxon>
        <taxon>Chaetothyriales</taxon>
        <taxon>Herpotrichiellaceae</taxon>
        <taxon>Cladophialophora</taxon>
    </lineage>
</organism>
<dbReference type="CDD" id="cd12148">
    <property type="entry name" value="fungal_TF_MHR"/>
    <property type="match status" value="1"/>
</dbReference>
<evidence type="ECO:0000313" key="9">
    <source>
        <dbReference type="EMBL" id="KIW99254.1"/>
    </source>
</evidence>
<evidence type="ECO:0000256" key="1">
    <source>
        <dbReference type="ARBA" id="ARBA00022723"/>
    </source>
</evidence>
<evidence type="ECO:0000256" key="5">
    <source>
        <dbReference type="ARBA" id="ARBA00023163"/>
    </source>
</evidence>
<evidence type="ECO:0000256" key="6">
    <source>
        <dbReference type="ARBA" id="ARBA00023242"/>
    </source>
</evidence>
<sequence length="711" mass="79069">MNNGGERLIRSLDKRVGGGSRAFVNSLLQDIELLEKRLRESGQEPPEPQNPLLKGRPLQFSRNRRDADKSQSNGSVSRHNAYLDIPNGDPSKTNSGLTAFRVGQSTLLNHDSTNTQTRYFNEHVRQRSRFSESRRLEKHAYRILAVLPAHIQDYLMELFWTRYNGTFHILDRNAFYEDLETGASGAYSGFLHISCLAMGFLFADRKNPAMRYITISDNLSVFHQEIKYVLDAELEEPQGLITIQSMLILSDLQCALGVDDVGGLYAGIACRLAFDYGLNLEHSMLELSQAEIQSRRRLLRSCILYDRGWSLYLGRPTSIKNSDLDMCQLTDTFSRLGGVCDLVKIQTSASSDADMDEVENLVYDAMLELLEIASKVQEKTHSDILPGSESHEHLLVEVAALGNHLNSWSARLPPLLRWSPENARRAPSLYFVMQHALKVAQIFAFHRTGFGRSQFGQFSLTHAATASLVLVANASLGENSSERPSTMLQIRVLLGELKQMSLVYQPAKMMTAVMKHYMQNTGVDFNNLPISDSSLTPFTESSSDVSARRPSEHDPETTSQCNKKRHISNRGSSTLNIPSSANAAVVFHPLSRPEVSTSLARTEAEVKDFEILGNDTAENNAHIADEESCNALKSTSLHVSDNAIETLLWTEDSLQPPLGDGGAQIPGSAEFSPSFLLRDSPDSGTRLQSLGNDIGDVFLGYQGENFENTTW</sequence>
<dbReference type="AlphaFoldDB" id="A0A0D2IR81"/>
<dbReference type="PANTHER" id="PTHR31313">
    <property type="entry name" value="TY1 ENHANCER ACTIVATOR"/>
    <property type="match status" value="1"/>
</dbReference>
<feature type="region of interest" description="Disordered" evidence="7">
    <location>
        <begin position="40"/>
        <end position="96"/>
    </location>
</feature>